<feature type="domain" description="PAS" evidence="1">
    <location>
        <begin position="155"/>
        <end position="218"/>
    </location>
</feature>
<dbReference type="Gene3D" id="1.10.10.60">
    <property type="entry name" value="Homeodomain-like"/>
    <property type="match status" value="1"/>
</dbReference>
<dbReference type="PRINTS" id="PR01590">
    <property type="entry name" value="HTHFIS"/>
</dbReference>
<dbReference type="Gene3D" id="1.20.5.430">
    <property type="match status" value="1"/>
</dbReference>
<dbReference type="Proteomes" id="UP000239724">
    <property type="component" value="Unassembled WGS sequence"/>
</dbReference>
<keyword evidence="3" id="KW-1185">Reference proteome</keyword>
<dbReference type="Pfam" id="PF13188">
    <property type="entry name" value="PAS_8"/>
    <property type="match status" value="2"/>
</dbReference>
<comment type="caution">
    <text evidence="2">The sequence shown here is derived from an EMBL/GenBank/DDBJ whole genome shotgun (WGS) entry which is preliminary data.</text>
</comment>
<evidence type="ECO:0000313" key="3">
    <source>
        <dbReference type="Proteomes" id="UP000239724"/>
    </source>
</evidence>
<dbReference type="InterPro" id="IPR009057">
    <property type="entry name" value="Homeodomain-like_sf"/>
</dbReference>
<gene>
    <name evidence="2" type="ORF">CCS01_09820</name>
</gene>
<protein>
    <submittedName>
        <fullName evidence="2">Transcriptional regulator PpsR</fullName>
    </submittedName>
</protein>
<dbReference type="SUPFAM" id="SSF46689">
    <property type="entry name" value="Homeodomain-like"/>
    <property type="match status" value="1"/>
</dbReference>
<dbReference type="Pfam" id="PF02954">
    <property type="entry name" value="HTH_8"/>
    <property type="match status" value="1"/>
</dbReference>
<dbReference type="InterPro" id="IPR011785">
    <property type="entry name" value="Tscrpt_reg_PpsR-CrtJ"/>
</dbReference>
<dbReference type="Gene3D" id="3.30.450.20">
    <property type="entry name" value="PAS domain"/>
    <property type="match status" value="2"/>
</dbReference>
<name>A0A2S6NJ54_RHOGL</name>
<dbReference type="InterPro" id="IPR002197">
    <property type="entry name" value="HTH_Fis"/>
</dbReference>
<dbReference type="InterPro" id="IPR035965">
    <property type="entry name" value="PAS-like_dom_sf"/>
</dbReference>
<dbReference type="EMBL" id="NHRY01000092">
    <property type="protein sequence ID" value="PPQ34706.1"/>
    <property type="molecule type" value="Genomic_DNA"/>
</dbReference>
<dbReference type="AlphaFoldDB" id="A0A2S6NJ54"/>
<dbReference type="RefSeq" id="WP_104518675.1">
    <property type="nucleotide sequence ID" value="NZ_NHRY01000092.1"/>
</dbReference>
<accession>A0A2S6NJ54</accession>
<dbReference type="InterPro" id="IPR000014">
    <property type="entry name" value="PAS"/>
</dbReference>
<dbReference type="NCBIfam" id="TIGR02040">
    <property type="entry name" value="PpsR-CrtJ"/>
    <property type="match status" value="1"/>
</dbReference>
<feature type="domain" description="PAS" evidence="1">
    <location>
        <begin position="271"/>
        <end position="340"/>
    </location>
</feature>
<dbReference type="SMART" id="SM00091">
    <property type="entry name" value="PAS"/>
    <property type="match status" value="2"/>
</dbReference>
<organism evidence="2 3">
    <name type="scientific">Rhodopila globiformis</name>
    <name type="common">Rhodopseudomonas globiformis</name>
    <dbReference type="NCBI Taxonomy" id="1071"/>
    <lineage>
        <taxon>Bacteria</taxon>
        <taxon>Pseudomonadati</taxon>
        <taxon>Pseudomonadota</taxon>
        <taxon>Alphaproteobacteria</taxon>
        <taxon>Acetobacterales</taxon>
        <taxon>Acetobacteraceae</taxon>
        <taxon>Rhodopila</taxon>
    </lineage>
</organism>
<reference evidence="2 3" key="1">
    <citation type="journal article" date="2018" name="Arch. Microbiol.">
        <title>New insights into the metabolic potential of the phototrophic purple bacterium Rhodopila globiformis DSM 161(T) from its draft genome sequence and evidence for a vanadium-dependent nitrogenase.</title>
        <authorList>
            <person name="Imhoff J.F."/>
            <person name="Rahn T."/>
            <person name="Kunzel S."/>
            <person name="Neulinger S.C."/>
        </authorList>
    </citation>
    <scope>NUCLEOTIDE SEQUENCE [LARGE SCALE GENOMIC DNA]</scope>
    <source>
        <strain evidence="2 3">DSM 161</strain>
    </source>
</reference>
<sequence>MTPYVNAGVTVAQEGKINTAVIPGVSIAQPDVTLLLDLDGIIQGVTLSNDFSSESVEEWRGRPWFETVADIGGSKVLRMVEDARESGVSAYRQVNQRFPSGLELPMEYTTVRLGGKDGLIAVGRSLRAVAELQARLIAAQQAMEQDYWKLREVETRYRLLFDASNEAVILLNADTLRIVEANPASIRALGLARGRDLLPEIVPEEREPFQAMLQRVRQNGRAPGALIHLGPEQVAWIARASMMTGEPGPMFMVQLSLADSNQPAASNLEQTALDEFVDRLPDAFVVIDRDGIVRRANRAFLDLVQVGAEGAVLGERLGKWLSRPGADLPVLLANLHRHGTVRLFATSMTGDLGGETEVEISAVGNPVSRAAHIALLIRDVGRRLLSNEATTNVQAALAAIIEQTGKTSLRVLVRDAVGLVERHYIDAALQLANGNRTAAAEILGLSRQGFYKKLAQYEMEGHSRASSDTDE</sequence>
<dbReference type="CDD" id="cd00130">
    <property type="entry name" value="PAS"/>
    <property type="match status" value="1"/>
</dbReference>
<dbReference type="OrthoDB" id="5499170at2"/>
<proteinExistence type="predicted"/>
<evidence type="ECO:0000259" key="1">
    <source>
        <dbReference type="SMART" id="SM00091"/>
    </source>
</evidence>
<dbReference type="GO" id="GO:0043565">
    <property type="term" value="F:sequence-specific DNA binding"/>
    <property type="evidence" value="ECO:0007669"/>
    <property type="project" value="InterPro"/>
</dbReference>
<evidence type="ECO:0000313" key="2">
    <source>
        <dbReference type="EMBL" id="PPQ34706.1"/>
    </source>
</evidence>
<dbReference type="SUPFAM" id="SSF55785">
    <property type="entry name" value="PYP-like sensor domain (PAS domain)"/>
    <property type="match status" value="2"/>
</dbReference>